<gene>
    <name evidence="6" type="ORF">K1X15_09010</name>
</gene>
<sequence>MRAPIGFRISNRRKSLRISQAALARLVGISPSYLNLIENNKRDVGGALLQRVALHLNINIDDLTGQAEQKLLQDLEEAYADPMVESLPFQPDERRQLVAQYPASATALARLHRAYSDAVANADAYADRLRSDPLLGQMLHQVLSGVTAIRSSAEILEDVTDLAEAERARFVSSIGRETRNLGAVARNLIGHFENVSASRRSISPAREIDDLLVEQANYFPALEEAALQLRGDIEAEGPFGLRALSDILERRFGIKILIGGKPPGGAADYPGQYRYVPEIATMWLQGATTLATRQFQLARLYGEVAAGDVIEAELQKAALASPTAERLARRALGAYLAGAMVFPYSSFLEAAVGVQYDIDQLRQAYNASYEQVAHRLVSLRRPGQEGVPFGFLRSDPAGRLTKHFPLPGLLLPYSGHACPLWAIYGAFRTPDMPLRQVVRFSDGSRYLFVARTVQRRAAAFNEPPVMASVMLACNVLHADQTVYAQGLNLADTDADVRVGPTCRLCTRSDCSSRQEEPLAPMPGRSDLHAALVPKGFALGERG</sequence>
<dbReference type="Gene3D" id="1.10.260.40">
    <property type="entry name" value="lambda repressor-like DNA-binding domains"/>
    <property type="match status" value="1"/>
</dbReference>
<dbReference type="InterPro" id="IPR010359">
    <property type="entry name" value="IrrE_HExxH"/>
</dbReference>
<evidence type="ECO:0000256" key="4">
    <source>
        <dbReference type="ARBA" id="ARBA00023163"/>
    </source>
</evidence>
<name>A0ABX8WIW7_9HYPH</name>
<dbReference type="InterPro" id="IPR001387">
    <property type="entry name" value="Cro/C1-type_HTH"/>
</dbReference>
<reference evidence="6 7" key="1">
    <citation type="submission" date="2021-08" db="EMBL/GenBank/DDBJ databases">
        <title>Devosia salina sp. nov., isolated from the South China Sea sediment.</title>
        <authorList>
            <person name="Zhou Z."/>
        </authorList>
    </citation>
    <scope>NUCLEOTIDE SEQUENCE [LARGE SCALE GENOMIC DNA]</scope>
    <source>
        <strain evidence="6 7">SCS-3</strain>
    </source>
</reference>
<dbReference type="Pfam" id="PF01381">
    <property type="entry name" value="HTH_3"/>
    <property type="match status" value="1"/>
</dbReference>
<dbReference type="Proteomes" id="UP000825799">
    <property type="component" value="Chromosome"/>
</dbReference>
<evidence type="ECO:0000259" key="5">
    <source>
        <dbReference type="PROSITE" id="PS50943"/>
    </source>
</evidence>
<evidence type="ECO:0000256" key="3">
    <source>
        <dbReference type="ARBA" id="ARBA00023125"/>
    </source>
</evidence>
<keyword evidence="7" id="KW-1185">Reference proteome</keyword>
<comment type="similarity">
    <text evidence="1">Belongs to the short-chain fatty acyl-CoA assimilation regulator (ScfR) family.</text>
</comment>
<dbReference type="PANTHER" id="PTHR46797:SF23">
    <property type="entry name" value="HTH-TYPE TRANSCRIPTIONAL REGULATOR SUTR"/>
    <property type="match status" value="1"/>
</dbReference>
<dbReference type="RefSeq" id="WP_220307120.1">
    <property type="nucleotide sequence ID" value="NZ_CP080590.1"/>
</dbReference>
<evidence type="ECO:0000256" key="1">
    <source>
        <dbReference type="ARBA" id="ARBA00007227"/>
    </source>
</evidence>
<dbReference type="EMBL" id="CP080590">
    <property type="protein sequence ID" value="QYO78656.1"/>
    <property type="molecule type" value="Genomic_DNA"/>
</dbReference>
<dbReference type="Pfam" id="PF06114">
    <property type="entry name" value="Peptidase_M78"/>
    <property type="match status" value="1"/>
</dbReference>
<proteinExistence type="inferred from homology"/>
<keyword evidence="4" id="KW-0804">Transcription</keyword>
<keyword evidence="3" id="KW-0238">DNA-binding</keyword>
<dbReference type="InterPro" id="IPR018653">
    <property type="entry name" value="ScfR_C"/>
</dbReference>
<dbReference type="SUPFAM" id="SSF47413">
    <property type="entry name" value="lambda repressor-like DNA-binding domains"/>
    <property type="match status" value="1"/>
</dbReference>
<dbReference type="SMART" id="SM00530">
    <property type="entry name" value="HTH_XRE"/>
    <property type="match status" value="1"/>
</dbReference>
<protein>
    <submittedName>
        <fullName evidence="6">Short-chain fatty acyl-CoA regulator family protein</fullName>
    </submittedName>
</protein>
<evidence type="ECO:0000313" key="7">
    <source>
        <dbReference type="Proteomes" id="UP000825799"/>
    </source>
</evidence>
<evidence type="ECO:0000313" key="6">
    <source>
        <dbReference type="EMBL" id="QYO78656.1"/>
    </source>
</evidence>
<dbReference type="PANTHER" id="PTHR46797">
    <property type="entry name" value="HTH-TYPE TRANSCRIPTIONAL REGULATOR"/>
    <property type="match status" value="1"/>
</dbReference>
<dbReference type="Pfam" id="PF09856">
    <property type="entry name" value="ScfRs"/>
    <property type="match status" value="1"/>
</dbReference>
<dbReference type="PROSITE" id="PS50943">
    <property type="entry name" value="HTH_CROC1"/>
    <property type="match status" value="1"/>
</dbReference>
<dbReference type="InterPro" id="IPR050807">
    <property type="entry name" value="TransReg_Diox_bact_type"/>
</dbReference>
<feature type="domain" description="HTH cro/C1-type" evidence="5">
    <location>
        <begin position="9"/>
        <end position="63"/>
    </location>
</feature>
<accession>A0ABX8WIW7</accession>
<evidence type="ECO:0000256" key="2">
    <source>
        <dbReference type="ARBA" id="ARBA00023015"/>
    </source>
</evidence>
<keyword evidence="2" id="KW-0805">Transcription regulation</keyword>
<dbReference type="InterPro" id="IPR010982">
    <property type="entry name" value="Lambda_DNA-bd_dom_sf"/>
</dbReference>
<organism evidence="6 7">
    <name type="scientific">Devosia salina</name>
    <dbReference type="NCBI Taxonomy" id="2860336"/>
    <lineage>
        <taxon>Bacteria</taxon>
        <taxon>Pseudomonadati</taxon>
        <taxon>Pseudomonadota</taxon>
        <taxon>Alphaproteobacteria</taxon>
        <taxon>Hyphomicrobiales</taxon>
        <taxon>Devosiaceae</taxon>
        <taxon>Devosia</taxon>
    </lineage>
</organism>
<dbReference type="CDD" id="cd00093">
    <property type="entry name" value="HTH_XRE"/>
    <property type="match status" value="1"/>
</dbReference>